<evidence type="ECO:0000259" key="5">
    <source>
        <dbReference type="Pfam" id="PF03931"/>
    </source>
</evidence>
<dbReference type="CDD" id="cd18322">
    <property type="entry name" value="BTB_POZ_SKP1"/>
    <property type="match status" value="1"/>
</dbReference>
<proteinExistence type="inferred from homology"/>
<dbReference type="Gene3D" id="3.30.710.10">
    <property type="entry name" value="Potassium Channel Kv1.1, Chain A"/>
    <property type="match status" value="1"/>
</dbReference>
<dbReference type="GO" id="GO:0006511">
    <property type="term" value="P:ubiquitin-dependent protein catabolic process"/>
    <property type="evidence" value="ECO:0007669"/>
    <property type="project" value="InterPro"/>
</dbReference>
<dbReference type="SUPFAM" id="SSF81382">
    <property type="entry name" value="Skp1 dimerisation domain-like"/>
    <property type="match status" value="1"/>
</dbReference>
<evidence type="ECO:0000313" key="7">
    <source>
        <dbReference type="Proteomes" id="UP001195914"/>
    </source>
</evidence>
<dbReference type="InterPro" id="IPR016073">
    <property type="entry name" value="Skp1_comp_POZ"/>
</dbReference>
<dbReference type="EMBL" id="JAHBMH010000007">
    <property type="protein sequence ID" value="KAK1939457.1"/>
    <property type="molecule type" value="Genomic_DNA"/>
</dbReference>
<dbReference type="Pfam" id="PF03931">
    <property type="entry name" value="Skp1_POZ"/>
    <property type="match status" value="1"/>
</dbReference>
<gene>
    <name evidence="6" type="ORF">X943_000185</name>
</gene>
<organism evidence="6 7">
    <name type="scientific">Babesia divergens</name>
    <dbReference type="NCBI Taxonomy" id="32595"/>
    <lineage>
        <taxon>Eukaryota</taxon>
        <taxon>Sar</taxon>
        <taxon>Alveolata</taxon>
        <taxon>Apicomplexa</taxon>
        <taxon>Aconoidasida</taxon>
        <taxon>Piroplasmida</taxon>
        <taxon>Babesiidae</taxon>
        <taxon>Babesia</taxon>
    </lineage>
</organism>
<reference evidence="6" key="1">
    <citation type="journal article" date="2014" name="Nucleic Acids Res.">
        <title>The evolutionary dynamics of variant antigen genes in Babesia reveal a history of genomic innovation underlying host-parasite interaction.</title>
        <authorList>
            <person name="Jackson A.P."/>
            <person name="Otto T.D."/>
            <person name="Darby A."/>
            <person name="Ramaprasad A."/>
            <person name="Xia D."/>
            <person name="Echaide I.E."/>
            <person name="Farber M."/>
            <person name="Gahlot S."/>
            <person name="Gamble J."/>
            <person name="Gupta D."/>
            <person name="Gupta Y."/>
            <person name="Jackson L."/>
            <person name="Malandrin L."/>
            <person name="Malas T.B."/>
            <person name="Moussa E."/>
            <person name="Nair M."/>
            <person name="Reid A.J."/>
            <person name="Sanders M."/>
            <person name="Sharma J."/>
            <person name="Tracey A."/>
            <person name="Quail M.A."/>
            <person name="Weir W."/>
            <person name="Wastling J.M."/>
            <person name="Hall N."/>
            <person name="Willadsen P."/>
            <person name="Lingelbach K."/>
            <person name="Shiels B."/>
            <person name="Tait A."/>
            <person name="Berriman M."/>
            <person name="Allred D.R."/>
            <person name="Pain A."/>
        </authorList>
    </citation>
    <scope>NUCLEOTIDE SEQUENCE</scope>
    <source>
        <strain evidence="6">1802A</strain>
    </source>
</reference>
<dbReference type="AlphaFoldDB" id="A0AAD9LKU0"/>
<dbReference type="PANTHER" id="PTHR11165">
    <property type="entry name" value="SKP1"/>
    <property type="match status" value="1"/>
</dbReference>
<accession>A0AAD9LKU0</accession>
<dbReference type="InterPro" id="IPR016072">
    <property type="entry name" value="Skp1_comp_dimer"/>
</dbReference>
<comment type="similarity">
    <text evidence="1 3">Belongs to the SKP1 family.</text>
</comment>
<dbReference type="InterPro" id="IPR011333">
    <property type="entry name" value="SKP1/BTB/POZ_sf"/>
</dbReference>
<comment type="caution">
    <text evidence="6">The sequence shown here is derived from an EMBL/GenBank/DDBJ whole genome shotgun (WGS) entry which is preliminary data.</text>
</comment>
<dbReference type="Pfam" id="PF01466">
    <property type="entry name" value="Skp1"/>
    <property type="match status" value="1"/>
</dbReference>
<evidence type="ECO:0000256" key="1">
    <source>
        <dbReference type="ARBA" id="ARBA00009993"/>
    </source>
</evidence>
<evidence type="ECO:0000256" key="2">
    <source>
        <dbReference type="ARBA" id="ARBA00022786"/>
    </source>
</evidence>
<dbReference type="SMART" id="SM00512">
    <property type="entry name" value="Skp1"/>
    <property type="match status" value="1"/>
</dbReference>
<name>A0AAD9LKU0_BABDI</name>
<dbReference type="PIRSF" id="PIRSF028729">
    <property type="entry name" value="E3_ubiquit_lig_SCF_Skp"/>
    <property type="match status" value="1"/>
</dbReference>
<dbReference type="InterPro" id="IPR036296">
    <property type="entry name" value="SKP1-like_dim_sf"/>
</dbReference>
<dbReference type="Proteomes" id="UP001195914">
    <property type="component" value="Unassembled WGS sequence"/>
</dbReference>
<feature type="domain" description="SKP1 component dimerisation" evidence="4">
    <location>
        <begin position="111"/>
        <end position="158"/>
    </location>
</feature>
<sequence>MLVQLVSGDGDVFTVDSKVLALSKLLSNMLKYVDEDSDLEPIVLNSISTRVLAKILDYCRYHEDKPAPPIPKPLKSSNLEDVVCSWDREFINVDTELLLEIMMAENFLDIKPLLELTCAKIASLVKGKTTDQIRDEFNIINDFTPEEEALIKEENKWCDEL</sequence>
<evidence type="ECO:0000313" key="6">
    <source>
        <dbReference type="EMBL" id="KAK1939457.1"/>
    </source>
</evidence>
<dbReference type="FunFam" id="3.30.710.10:FF:000026">
    <property type="entry name" value="E3 ubiquitin ligase complex SCF subunit"/>
    <property type="match status" value="1"/>
</dbReference>
<feature type="domain" description="SKP1 component POZ" evidence="5">
    <location>
        <begin position="2"/>
        <end position="63"/>
    </location>
</feature>
<dbReference type="SUPFAM" id="SSF54695">
    <property type="entry name" value="POZ domain"/>
    <property type="match status" value="1"/>
</dbReference>
<dbReference type="InterPro" id="IPR016897">
    <property type="entry name" value="SKP1"/>
</dbReference>
<reference evidence="6" key="2">
    <citation type="submission" date="2021-05" db="EMBL/GenBank/DDBJ databases">
        <authorList>
            <person name="Pain A."/>
        </authorList>
    </citation>
    <scope>NUCLEOTIDE SEQUENCE</scope>
    <source>
        <strain evidence="6">1802A</strain>
    </source>
</reference>
<comment type="pathway">
    <text evidence="3">Protein modification; protein ubiquitination.</text>
</comment>
<evidence type="ECO:0000256" key="3">
    <source>
        <dbReference type="PIRNR" id="PIRNR028729"/>
    </source>
</evidence>
<keyword evidence="2 3" id="KW-0833">Ubl conjugation pathway</keyword>
<keyword evidence="7" id="KW-1185">Reference proteome</keyword>
<dbReference type="InterPro" id="IPR001232">
    <property type="entry name" value="SKP1-like"/>
</dbReference>
<protein>
    <submittedName>
        <fullName evidence="6">Cytosolic glycoprotein FP21</fullName>
    </submittedName>
</protein>
<evidence type="ECO:0000259" key="4">
    <source>
        <dbReference type="Pfam" id="PF01466"/>
    </source>
</evidence>